<protein>
    <submittedName>
        <fullName evidence="8">Type II toxin-antitoxin system HicA family toxin</fullName>
    </submittedName>
</protein>
<keyword evidence="3" id="KW-0540">Nuclease</keyword>
<accession>A0A2G3E8Y9</accession>
<dbReference type="InterPro" id="IPR012933">
    <property type="entry name" value="HicA_mRNA_interferase"/>
</dbReference>
<evidence type="ECO:0000313" key="8">
    <source>
        <dbReference type="EMBL" id="PHU39756.1"/>
    </source>
</evidence>
<dbReference type="GO" id="GO:0004519">
    <property type="term" value="F:endonuclease activity"/>
    <property type="evidence" value="ECO:0007669"/>
    <property type="project" value="UniProtKB-KW"/>
</dbReference>
<name>A0A2G3E8Y9_9FIRM</name>
<dbReference type="Proteomes" id="UP000224317">
    <property type="component" value="Unassembled WGS sequence"/>
</dbReference>
<evidence type="ECO:0000256" key="3">
    <source>
        <dbReference type="ARBA" id="ARBA00022722"/>
    </source>
</evidence>
<keyword evidence="2" id="KW-1277">Toxin-antitoxin system</keyword>
<evidence type="ECO:0000256" key="1">
    <source>
        <dbReference type="ARBA" id="ARBA00006620"/>
    </source>
</evidence>
<evidence type="ECO:0000256" key="7">
    <source>
        <dbReference type="ARBA" id="ARBA00023016"/>
    </source>
</evidence>
<dbReference type="Pfam" id="PF07927">
    <property type="entry name" value="HicA_toxin"/>
    <property type="match status" value="1"/>
</dbReference>
<evidence type="ECO:0000256" key="4">
    <source>
        <dbReference type="ARBA" id="ARBA00022759"/>
    </source>
</evidence>
<keyword evidence="6" id="KW-0694">RNA-binding</keyword>
<dbReference type="Gene3D" id="3.30.920.30">
    <property type="entry name" value="Hypothetical protein"/>
    <property type="match status" value="1"/>
</dbReference>
<keyword evidence="9" id="KW-1185">Reference proteome</keyword>
<sequence length="56" mass="6360">MKLQILLKTLENAGFYFVRHGGNHDVYSNGDITIAIPRHREINEILAKKILKEAGL</sequence>
<dbReference type="InterPro" id="IPR038570">
    <property type="entry name" value="HicA_sf"/>
</dbReference>
<keyword evidence="7" id="KW-0346">Stress response</keyword>
<dbReference type="RefSeq" id="WP_090151030.1">
    <property type="nucleotide sequence ID" value="NZ_PDYH01000037.1"/>
</dbReference>
<evidence type="ECO:0000313" key="9">
    <source>
        <dbReference type="Proteomes" id="UP000224317"/>
    </source>
</evidence>
<comment type="caution">
    <text evidence="8">The sequence shown here is derived from an EMBL/GenBank/DDBJ whole genome shotgun (WGS) entry which is preliminary data.</text>
</comment>
<keyword evidence="5" id="KW-0378">Hydrolase</keyword>
<organism evidence="8 9">
    <name type="scientific">Pseudobutyrivibrio ruminis</name>
    <dbReference type="NCBI Taxonomy" id="46206"/>
    <lineage>
        <taxon>Bacteria</taxon>
        <taxon>Bacillati</taxon>
        <taxon>Bacillota</taxon>
        <taxon>Clostridia</taxon>
        <taxon>Lachnospirales</taxon>
        <taxon>Lachnospiraceae</taxon>
        <taxon>Pseudobutyrivibrio</taxon>
    </lineage>
</organism>
<evidence type="ECO:0000256" key="6">
    <source>
        <dbReference type="ARBA" id="ARBA00022884"/>
    </source>
</evidence>
<evidence type="ECO:0000256" key="5">
    <source>
        <dbReference type="ARBA" id="ARBA00022801"/>
    </source>
</evidence>
<evidence type="ECO:0000256" key="2">
    <source>
        <dbReference type="ARBA" id="ARBA00022649"/>
    </source>
</evidence>
<dbReference type="GO" id="GO:0003729">
    <property type="term" value="F:mRNA binding"/>
    <property type="evidence" value="ECO:0007669"/>
    <property type="project" value="InterPro"/>
</dbReference>
<dbReference type="EMBL" id="PDYH01000037">
    <property type="protein sequence ID" value="PHU39756.1"/>
    <property type="molecule type" value="Genomic_DNA"/>
</dbReference>
<reference evidence="8" key="1">
    <citation type="submission" date="2017-10" db="EMBL/GenBank/DDBJ databases">
        <title>Resolving the taxonomy of Roseburia spp., Eubacterium rectale and Agathobacter spp. through phylogenomic analysis.</title>
        <authorList>
            <person name="Sheridan P.O."/>
            <person name="Walker A.W."/>
            <person name="Duncan S.H."/>
            <person name="Scott K.P."/>
            <person name="Toole P.W.O."/>
            <person name="Luis P."/>
            <person name="Flint H.J."/>
        </authorList>
    </citation>
    <scope>NUCLEOTIDE SEQUENCE [LARGE SCALE GENOMIC DNA]</scope>
    <source>
        <strain evidence="8">JK10</strain>
    </source>
</reference>
<keyword evidence="4" id="KW-0255">Endonuclease</keyword>
<dbReference type="GO" id="GO:0016787">
    <property type="term" value="F:hydrolase activity"/>
    <property type="evidence" value="ECO:0007669"/>
    <property type="project" value="UniProtKB-KW"/>
</dbReference>
<gene>
    <name evidence="8" type="ORF">CSX00_09330</name>
</gene>
<dbReference type="AlphaFoldDB" id="A0A2G3E8Y9"/>
<dbReference type="SUPFAM" id="SSF54786">
    <property type="entry name" value="YcfA/nrd intein domain"/>
    <property type="match status" value="1"/>
</dbReference>
<comment type="similarity">
    <text evidence="1">Belongs to the HicA mRNA interferase family.</text>
</comment>
<proteinExistence type="inferred from homology"/>